<dbReference type="VEuPathDB" id="TriTrypDB:Tbg972.7.7520"/>
<evidence type="ECO:0000256" key="6">
    <source>
        <dbReference type="ARBA" id="ARBA00023136"/>
    </source>
</evidence>
<dbReference type="Pfam" id="PF10659">
    <property type="entry name" value="Trypan_glycop_C"/>
    <property type="match status" value="1"/>
</dbReference>
<feature type="domain" description="Trypanosome variant surface glycoprotein C-terminal" evidence="11">
    <location>
        <begin position="421"/>
        <end position="534"/>
    </location>
</feature>
<evidence type="ECO:0000259" key="12">
    <source>
        <dbReference type="Pfam" id="PF13206"/>
    </source>
</evidence>
<dbReference type="VEuPathDB" id="TriTrypDB:Tb427_000080300"/>
<evidence type="ECO:0000313" key="13">
    <source>
        <dbReference type="EMBL" id="AGH58728.1"/>
    </source>
</evidence>
<dbReference type="GO" id="GO:0005886">
    <property type="term" value="C:plasma membrane"/>
    <property type="evidence" value="ECO:0007669"/>
    <property type="project" value="UniProtKB-SubCell"/>
</dbReference>
<dbReference type="Pfam" id="PF13206">
    <property type="entry name" value="VSG_B"/>
    <property type="match status" value="1"/>
</dbReference>
<evidence type="ECO:0000256" key="5">
    <source>
        <dbReference type="ARBA" id="ARBA00022729"/>
    </source>
</evidence>
<comment type="subcellular location">
    <subcellularLocation>
        <location evidence="2">Cell membrane</location>
        <topology evidence="2">Lipid-anchor</topology>
        <topology evidence="2">GPI-anchor</topology>
    </subcellularLocation>
</comment>
<comment type="function">
    <text evidence="1">VSG forms a coat on the surface of the parasite. The trypanosome evades the immune response of the host by expressing a series of antigenically distinct VSGs from an estimated 1000 VSG genes.</text>
</comment>
<keyword evidence="6" id="KW-0472">Membrane</keyword>
<evidence type="ECO:0000256" key="7">
    <source>
        <dbReference type="ARBA" id="ARBA00023180"/>
    </source>
</evidence>
<feature type="region of interest" description="Disordered" evidence="10">
    <location>
        <begin position="459"/>
        <end position="479"/>
    </location>
</feature>
<protein>
    <submittedName>
        <fullName evidence="13">Variant surface glycoprotein 684</fullName>
    </submittedName>
</protein>
<proteinExistence type="predicted"/>
<reference evidence="13" key="2">
    <citation type="journal article" date="2014" name="Mol. Biochem. Parasitol.">
        <title>Capturing the variant surface glycoprotein repertoire (the VSGnome) of Trypanosoma brucei Lister 427.</title>
        <authorList>
            <person name="Cross G.A."/>
            <person name="Kim H.S."/>
            <person name="Wickstead B."/>
        </authorList>
    </citation>
    <scope>NUCLEOTIDE SEQUENCE</scope>
    <source>
        <strain evidence="13">Lister 427</strain>
    </source>
</reference>
<organism evidence="13">
    <name type="scientific">Trypanosoma brucei</name>
    <dbReference type="NCBI Taxonomy" id="5691"/>
    <lineage>
        <taxon>Eukaryota</taxon>
        <taxon>Discoba</taxon>
        <taxon>Euglenozoa</taxon>
        <taxon>Kinetoplastea</taxon>
        <taxon>Metakinetoplastina</taxon>
        <taxon>Trypanosomatida</taxon>
        <taxon>Trypanosomatidae</taxon>
        <taxon>Trypanosoma</taxon>
    </lineage>
</organism>
<keyword evidence="7" id="KW-0325">Glycoprotein</keyword>
<keyword evidence="3" id="KW-1003">Cell membrane</keyword>
<dbReference type="GO" id="GO:0098552">
    <property type="term" value="C:side of membrane"/>
    <property type="evidence" value="ECO:0007669"/>
    <property type="project" value="UniProtKB-KW"/>
</dbReference>
<dbReference type="InterPro" id="IPR025932">
    <property type="entry name" value="Trypano_VSG_B_N_dom"/>
</dbReference>
<feature type="non-terminal residue" evidence="13">
    <location>
        <position position="1"/>
    </location>
</feature>
<keyword evidence="4" id="KW-0336">GPI-anchor</keyword>
<reference evidence="13" key="1">
    <citation type="submission" date="2013-02" db="EMBL/GenBank/DDBJ databases">
        <authorList>
            <person name="Cross G.A.M."/>
            <person name="Kim H.-S."/>
            <person name="Wickstead B."/>
        </authorList>
    </citation>
    <scope>NUCLEOTIDE SEQUENCE</scope>
    <source>
        <strain evidence="13">Lister 427</strain>
    </source>
</reference>
<dbReference type="EMBL" id="KC611297">
    <property type="protein sequence ID" value="AGH58728.1"/>
    <property type="molecule type" value="Genomic_DNA"/>
</dbReference>
<evidence type="ECO:0000256" key="8">
    <source>
        <dbReference type="ARBA" id="ARBA00023288"/>
    </source>
</evidence>
<evidence type="ECO:0000256" key="2">
    <source>
        <dbReference type="ARBA" id="ARBA00004609"/>
    </source>
</evidence>
<feature type="coiled-coil region" evidence="9">
    <location>
        <begin position="358"/>
        <end position="385"/>
    </location>
</feature>
<feature type="region of interest" description="Disordered" evidence="10">
    <location>
        <begin position="393"/>
        <end position="418"/>
    </location>
</feature>
<evidence type="ECO:0000256" key="3">
    <source>
        <dbReference type="ARBA" id="ARBA00022475"/>
    </source>
</evidence>
<keyword evidence="8" id="KW-0449">Lipoprotein</keyword>
<dbReference type="VEuPathDB" id="TriTrypDB:Tb1125.5.660"/>
<accession>M4SQZ4</accession>
<dbReference type="InterPro" id="IPR019609">
    <property type="entry name" value="Variant_surf_glycoprt_trypan_C"/>
</dbReference>
<evidence type="ECO:0000259" key="11">
    <source>
        <dbReference type="Pfam" id="PF10659"/>
    </source>
</evidence>
<feature type="compositionally biased region" description="Basic and acidic residues" evidence="10">
    <location>
        <begin position="405"/>
        <end position="418"/>
    </location>
</feature>
<keyword evidence="9" id="KW-0175">Coiled coil</keyword>
<evidence type="ECO:0000256" key="10">
    <source>
        <dbReference type="SAM" id="MobiDB-lite"/>
    </source>
</evidence>
<name>M4SQZ4_9TRYP</name>
<feature type="domain" description="Trypanosome variant surface glycoprotein B-type N-terminal" evidence="12">
    <location>
        <begin position="25"/>
        <end position="380"/>
    </location>
</feature>
<sequence>TAGNEYISALAGCNNDGAGLYFFAAADDTKGDNSGAFAVLCEFINMAKNPPPSATQAENIDDVAAAIGALNMSAANPPFDQLIDHEHDLENHKEKSVKPTTGEEAEKWADNYDFWRKAKGLLEEKDKKATYASYRKLTLNTLAQKQIQTAAEIVAASFKKAAQLRAKVTNTATIQSANKALFGVTGAQPASPYYGSNGCGDVCGKPTTYSNTQAGNTLQLDALCLCGFFSGAGDAGDSCGGKIGTDTTNLAAQAWIPNTNPTQWWANIEAGCAKLNSRLQLTTTNVLFATAKMLTFMASDPKGTNKEYQHVLGNMEGNGSEGCKGKKDNNGGKCVAYKPEYFTTGQPTLPWLVNLQAAATAAAQMATAAKDMEQLESKLKDLNTSAHQLIYSETAAAHSQPPTTEGKESGTGEKQKQKDQCETIQTAKLCKEKQPKCEWKDPNDDDGEHCKLNETHAAQQATQAGTAGGNGETKTTDKCGAAKTPEECAAVKGEIPKDKKAVCGWIEEKCKDSSILVTKKFAFSVVSAAFVALLF</sequence>
<evidence type="ECO:0000256" key="9">
    <source>
        <dbReference type="SAM" id="Coils"/>
    </source>
</evidence>
<keyword evidence="5" id="KW-0732">Signal</keyword>
<evidence type="ECO:0000256" key="1">
    <source>
        <dbReference type="ARBA" id="ARBA00002523"/>
    </source>
</evidence>
<dbReference type="AlphaFoldDB" id="M4SQZ4"/>
<evidence type="ECO:0000256" key="4">
    <source>
        <dbReference type="ARBA" id="ARBA00022622"/>
    </source>
</evidence>